<name>A0ABD5MJ69_9EURY</name>
<accession>A0ABD5MJ69</accession>
<protein>
    <recommendedName>
        <fullName evidence="3">Aminomethyl transferase family protein</fullName>
    </recommendedName>
</protein>
<dbReference type="Gene3D" id="3.30.1360.120">
    <property type="entry name" value="Probable tRNA modification gtpase trme, domain 1"/>
    <property type="match status" value="1"/>
</dbReference>
<dbReference type="AlphaFoldDB" id="A0ABD5MJ69"/>
<keyword evidence="2" id="KW-1185">Reference proteome</keyword>
<sequence length="179" mass="20023">MTVESLEANYGIAGSFDANDISEYYLDPVALGYEHIIDFDHDFIGKDALRDKVENPDRTRVSFIWNDEDVIDIYASLFEPGESHKYLELPNPTVAGPVAHYDQIEKDGDPVGILKEFGYLYPERAMIGVGVIDVELAEPGTEVTIIHGQEQSPRPSVERHVNTEVRATVQPSPLHKNRG</sequence>
<organism evidence="1 2">
    <name type="scientific">Halobellus rubicundus</name>
    <dbReference type="NCBI Taxonomy" id="2996466"/>
    <lineage>
        <taxon>Archaea</taxon>
        <taxon>Methanobacteriati</taxon>
        <taxon>Methanobacteriota</taxon>
        <taxon>Stenosarchaea group</taxon>
        <taxon>Halobacteria</taxon>
        <taxon>Halobacteriales</taxon>
        <taxon>Haloferacaceae</taxon>
        <taxon>Halobellus</taxon>
    </lineage>
</organism>
<dbReference type="InterPro" id="IPR027266">
    <property type="entry name" value="TrmE/GcvT-like"/>
</dbReference>
<evidence type="ECO:0000313" key="2">
    <source>
        <dbReference type="Proteomes" id="UP001570511"/>
    </source>
</evidence>
<evidence type="ECO:0008006" key="3">
    <source>
        <dbReference type="Google" id="ProtNLM"/>
    </source>
</evidence>
<dbReference type="Proteomes" id="UP001570511">
    <property type="component" value="Unassembled WGS sequence"/>
</dbReference>
<comment type="caution">
    <text evidence="1">The sequence shown here is derived from an EMBL/GenBank/DDBJ whole genome shotgun (WGS) entry which is preliminary data.</text>
</comment>
<reference evidence="1 2" key="1">
    <citation type="submission" date="2024-08" db="EMBL/GenBank/DDBJ databases">
        <title>Halobellus sp. MBLA0158 whole genome sequence.</title>
        <authorList>
            <person name="Hwang C.Y."/>
            <person name="Cho E.-S."/>
            <person name="Seo M.-J."/>
        </authorList>
    </citation>
    <scope>NUCLEOTIDE SEQUENCE [LARGE SCALE GENOMIC DNA]</scope>
    <source>
        <strain evidence="1 2">MBLA0158</strain>
    </source>
</reference>
<gene>
    <name evidence="1" type="ORF">OS889_16150</name>
</gene>
<proteinExistence type="predicted"/>
<dbReference type="RefSeq" id="WP_372391780.1">
    <property type="nucleotide sequence ID" value="NZ_JBGNYA010000002.1"/>
</dbReference>
<evidence type="ECO:0000313" key="1">
    <source>
        <dbReference type="EMBL" id="MFA1612518.1"/>
    </source>
</evidence>
<dbReference type="EMBL" id="JBGNYA010000002">
    <property type="protein sequence ID" value="MFA1612518.1"/>
    <property type="molecule type" value="Genomic_DNA"/>
</dbReference>